<sequence>MTPPSPAHASRAGAPSCTRTEHAGRSAVANFRTHLTGGAVVAAVAAFASYGEGLSDAAETQALFVVGTVASLLPDIDADDSRPLRGVFDIAGLVAGFLTAFAFAERFALLELVGIWAGTWLFVSWPLRLAFARFTVHRGIWHTLLMALVLALAAALVADLLLGLGATLAWLVAAFVLLGYVTHLVLDEVASVDLLGRKVKRSFGSALKPLSLRAWPASLVLMGLAVVLVGLVPDPQPLLALLGRAGVQTDLLAAHWPRW</sequence>
<comment type="caution">
    <text evidence="3">The sequence shown here is derived from an EMBL/GenBank/DDBJ whole genome shotgun (WGS) entry which is preliminary data.</text>
</comment>
<reference evidence="3 4" key="1">
    <citation type="journal article" date="2020" name="Microorganisms">
        <title>Osmotic Adaptation and Compatible Solute Biosynthesis of Phototrophic Bacteria as Revealed from Genome Analyses.</title>
        <authorList>
            <person name="Imhoff J.F."/>
            <person name="Rahn T."/>
            <person name="Kunzel S."/>
            <person name="Keller A."/>
            <person name="Neulinger S.C."/>
        </authorList>
    </citation>
    <scope>NUCLEOTIDE SEQUENCE [LARGE SCALE GENOMIC DNA]</scope>
    <source>
        <strain evidence="3 4">DSM 6210</strain>
    </source>
</reference>
<gene>
    <name evidence="3" type="ORF">CKO31_18460</name>
</gene>
<dbReference type="InterPro" id="IPR007404">
    <property type="entry name" value="YdjM-like"/>
</dbReference>
<name>A0ABS1CL85_9GAMM</name>
<evidence type="ECO:0008006" key="5">
    <source>
        <dbReference type="Google" id="ProtNLM"/>
    </source>
</evidence>
<keyword evidence="2" id="KW-0472">Membrane</keyword>
<accession>A0ABS1CL85</accession>
<keyword evidence="2" id="KW-1133">Transmembrane helix</keyword>
<evidence type="ECO:0000313" key="4">
    <source>
        <dbReference type="Proteomes" id="UP000748752"/>
    </source>
</evidence>
<protein>
    <recommendedName>
        <fullName evidence="5">Metal-dependent hydrolase</fullName>
    </recommendedName>
</protein>
<dbReference type="EMBL" id="NRRV01000054">
    <property type="protein sequence ID" value="MBK1632690.1"/>
    <property type="molecule type" value="Genomic_DNA"/>
</dbReference>
<dbReference type="Proteomes" id="UP000748752">
    <property type="component" value="Unassembled WGS sequence"/>
</dbReference>
<feature type="region of interest" description="Disordered" evidence="1">
    <location>
        <begin position="1"/>
        <end position="20"/>
    </location>
</feature>
<evidence type="ECO:0000256" key="2">
    <source>
        <dbReference type="SAM" id="Phobius"/>
    </source>
</evidence>
<feature type="transmembrane region" description="Helical" evidence="2">
    <location>
        <begin position="210"/>
        <end position="232"/>
    </location>
</feature>
<feature type="transmembrane region" description="Helical" evidence="2">
    <location>
        <begin position="109"/>
        <end position="127"/>
    </location>
</feature>
<dbReference type="Pfam" id="PF04307">
    <property type="entry name" value="YdjM"/>
    <property type="match status" value="1"/>
</dbReference>
<feature type="transmembrane region" description="Helical" evidence="2">
    <location>
        <begin position="168"/>
        <end position="189"/>
    </location>
</feature>
<keyword evidence="4" id="KW-1185">Reference proteome</keyword>
<organism evidence="3 4">
    <name type="scientific">Thiohalocapsa halophila</name>
    <dbReference type="NCBI Taxonomy" id="69359"/>
    <lineage>
        <taxon>Bacteria</taxon>
        <taxon>Pseudomonadati</taxon>
        <taxon>Pseudomonadota</taxon>
        <taxon>Gammaproteobacteria</taxon>
        <taxon>Chromatiales</taxon>
        <taxon>Chromatiaceae</taxon>
        <taxon>Thiohalocapsa</taxon>
    </lineage>
</organism>
<feature type="transmembrane region" description="Helical" evidence="2">
    <location>
        <begin position="139"/>
        <end position="162"/>
    </location>
</feature>
<evidence type="ECO:0000256" key="1">
    <source>
        <dbReference type="SAM" id="MobiDB-lite"/>
    </source>
</evidence>
<proteinExistence type="predicted"/>
<keyword evidence="2" id="KW-0812">Transmembrane</keyword>
<evidence type="ECO:0000313" key="3">
    <source>
        <dbReference type="EMBL" id="MBK1632690.1"/>
    </source>
</evidence>